<dbReference type="SUPFAM" id="SSF51230">
    <property type="entry name" value="Single hybrid motif"/>
    <property type="match status" value="1"/>
</dbReference>
<evidence type="ECO:0000256" key="2">
    <source>
        <dbReference type="ARBA" id="ARBA00022823"/>
    </source>
</evidence>
<dbReference type="InterPro" id="IPR017453">
    <property type="entry name" value="GCV_H_sub"/>
</dbReference>
<gene>
    <name evidence="3" type="primary">gcvH</name>
    <name evidence="6" type="ORF">SAMN05421863_102651</name>
</gene>
<dbReference type="PANTHER" id="PTHR11715:SF3">
    <property type="entry name" value="GLYCINE CLEAVAGE SYSTEM H PROTEIN-RELATED"/>
    <property type="match status" value="1"/>
</dbReference>
<comment type="function">
    <text evidence="3">The glycine cleavage system catalyzes the degradation of glycine. The H protein shuttles the methylamine group of glycine from the P protein to the T protein.</text>
</comment>
<evidence type="ECO:0000256" key="3">
    <source>
        <dbReference type="HAMAP-Rule" id="MF_00272"/>
    </source>
</evidence>
<dbReference type="Pfam" id="PF01597">
    <property type="entry name" value="GCV_H"/>
    <property type="match status" value="1"/>
</dbReference>
<dbReference type="PANTHER" id="PTHR11715">
    <property type="entry name" value="GLYCINE CLEAVAGE SYSTEM H PROTEIN"/>
    <property type="match status" value="1"/>
</dbReference>
<organism evidence="6 7">
    <name type="scientific">Nitrosomonas communis</name>
    <dbReference type="NCBI Taxonomy" id="44574"/>
    <lineage>
        <taxon>Bacteria</taxon>
        <taxon>Pseudomonadati</taxon>
        <taxon>Pseudomonadota</taxon>
        <taxon>Betaproteobacteria</taxon>
        <taxon>Nitrosomonadales</taxon>
        <taxon>Nitrosomonadaceae</taxon>
        <taxon>Nitrosomonas</taxon>
    </lineage>
</organism>
<keyword evidence="2 3" id="KW-0450">Lipoyl</keyword>
<comment type="cofactor">
    <cofactor evidence="3">
        <name>(R)-lipoate</name>
        <dbReference type="ChEBI" id="CHEBI:83088"/>
    </cofactor>
    <text evidence="3">Binds 1 lipoyl cofactor covalently.</text>
</comment>
<dbReference type="OrthoDB" id="9796712at2"/>
<dbReference type="GO" id="GO:0009249">
    <property type="term" value="P:protein lipoylation"/>
    <property type="evidence" value="ECO:0007669"/>
    <property type="project" value="TreeGrafter"/>
</dbReference>
<dbReference type="Gene3D" id="2.40.50.100">
    <property type="match status" value="1"/>
</dbReference>
<dbReference type="Proteomes" id="UP000183287">
    <property type="component" value="Unassembled WGS sequence"/>
</dbReference>
<comment type="subunit">
    <text evidence="3">The glycine cleavage system is composed of four proteins: P, T, L and H.</text>
</comment>
<dbReference type="InterPro" id="IPR003016">
    <property type="entry name" value="2-oxoA_DH_lipoyl-BS"/>
</dbReference>
<feature type="domain" description="Lipoyl-binding" evidence="5">
    <location>
        <begin position="23"/>
        <end position="104"/>
    </location>
</feature>
<evidence type="ECO:0000256" key="1">
    <source>
        <dbReference type="ARBA" id="ARBA00009249"/>
    </source>
</evidence>
<accession>A0A1I4QGH2</accession>
<dbReference type="NCBIfam" id="NF002270">
    <property type="entry name" value="PRK01202.1"/>
    <property type="match status" value="1"/>
</dbReference>
<dbReference type="STRING" id="44574.AAW31_14250"/>
<dbReference type="InterPro" id="IPR033753">
    <property type="entry name" value="GCV_H/Fam206"/>
</dbReference>
<dbReference type="RefSeq" id="WP_074905595.1">
    <property type="nucleotide sequence ID" value="NZ_FOUB01000026.1"/>
</dbReference>
<evidence type="ECO:0000313" key="7">
    <source>
        <dbReference type="Proteomes" id="UP000183287"/>
    </source>
</evidence>
<dbReference type="InterPro" id="IPR011053">
    <property type="entry name" value="Single_hybrid_motif"/>
</dbReference>
<evidence type="ECO:0000256" key="4">
    <source>
        <dbReference type="PIRSR" id="PIRSR617453-50"/>
    </source>
</evidence>
<dbReference type="NCBIfam" id="TIGR00527">
    <property type="entry name" value="gcvH"/>
    <property type="match status" value="1"/>
</dbReference>
<dbReference type="CDD" id="cd06848">
    <property type="entry name" value="GCS_H"/>
    <property type="match status" value="1"/>
</dbReference>
<comment type="similarity">
    <text evidence="1 3">Belongs to the GcvH family.</text>
</comment>
<dbReference type="GO" id="GO:0005829">
    <property type="term" value="C:cytosol"/>
    <property type="evidence" value="ECO:0007669"/>
    <property type="project" value="TreeGrafter"/>
</dbReference>
<dbReference type="GO" id="GO:0005960">
    <property type="term" value="C:glycine cleavage complex"/>
    <property type="evidence" value="ECO:0007669"/>
    <property type="project" value="InterPro"/>
</dbReference>
<protein>
    <recommendedName>
        <fullName evidence="3">Glycine cleavage system H protein</fullName>
    </recommendedName>
</protein>
<sequence>MSIPTQLKYTKSHEWVKSESDGTITVGITQHAQELLGDMVFVELPKIGRTLAQKEECVVVESVKAAADVYSPVAGEVVAVNSELESSPEKINQDPYQAWLFKLKPDNAADLASLLDAQGYEKALESEGH</sequence>
<evidence type="ECO:0000259" key="5">
    <source>
        <dbReference type="PROSITE" id="PS50968"/>
    </source>
</evidence>
<dbReference type="InterPro" id="IPR000089">
    <property type="entry name" value="Biotin_lipoyl"/>
</dbReference>
<dbReference type="PROSITE" id="PS50968">
    <property type="entry name" value="BIOTINYL_LIPOYL"/>
    <property type="match status" value="1"/>
</dbReference>
<dbReference type="PROSITE" id="PS00189">
    <property type="entry name" value="LIPOYL"/>
    <property type="match status" value="1"/>
</dbReference>
<dbReference type="HAMAP" id="MF_00272">
    <property type="entry name" value="GcvH"/>
    <property type="match status" value="1"/>
</dbReference>
<dbReference type="GO" id="GO:0019464">
    <property type="term" value="P:glycine decarboxylation via glycine cleavage system"/>
    <property type="evidence" value="ECO:0007669"/>
    <property type="project" value="UniProtKB-UniRule"/>
</dbReference>
<dbReference type="InterPro" id="IPR002930">
    <property type="entry name" value="GCV_H"/>
</dbReference>
<reference evidence="7" key="1">
    <citation type="submission" date="2016-10" db="EMBL/GenBank/DDBJ databases">
        <authorList>
            <person name="Varghese N."/>
            <person name="Submissions S."/>
        </authorList>
    </citation>
    <scope>NUCLEOTIDE SEQUENCE [LARGE SCALE GENOMIC DNA]</scope>
    <source>
        <strain evidence="7">Nm44</strain>
    </source>
</reference>
<proteinExistence type="inferred from homology"/>
<dbReference type="AlphaFoldDB" id="A0A1I4QGH2"/>
<keyword evidence="7" id="KW-1185">Reference proteome</keyword>
<name>A0A1I4QGH2_9PROT</name>
<feature type="modified residue" description="N6-lipoyllysine" evidence="3 4">
    <location>
        <position position="64"/>
    </location>
</feature>
<dbReference type="EMBL" id="FOUB01000026">
    <property type="protein sequence ID" value="SFM39114.1"/>
    <property type="molecule type" value="Genomic_DNA"/>
</dbReference>
<evidence type="ECO:0000313" key="6">
    <source>
        <dbReference type="EMBL" id="SFM39114.1"/>
    </source>
</evidence>